<organism evidence="1 2">
    <name type="scientific">Sinanodonta woodiana</name>
    <name type="common">Chinese pond mussel</name>
    <name type="synonym">Anodonta woodiana</name>
    <dbReference type="NCBI Taxonomy" id="1069815"/>
    <lineage>
        <taxon>Eukaryota</taxon>
        <taxon>Metazoa</taxon>
        <taxon>Spiralia</taxon>
        <taxon>Lophotrochozoa</taxon>
        <taxon>Mollusca</taxon>
        <taxon>Bivalvia</taxon>
        <taxon>Autobranchia</taxon>
        <taxon>Heteroconchia</taxon>
        <taxon>Palaeoheterodonta</taxon>
        <taxon>Unionida</taxon>
        <taxon>Unionoidea</taxon>
        <taxon>Unionidae</taxon>
        <taxon>Unioninae</taxon>
        <taxon>Sinanodonta</taxon>
    </lineage>
</organism>
<gene>
    <name evidence="1" type="ORF">ACJMK2_018655</name>
</gene>
<dbReference type="AlphaFoldDB" id="A0ABD3UE39"/>
<comment type="caution">
    <text evidence="1">The sequence shown here is derived from an EMBL/GenBank/DDBJ whole genome shotgun (WGS) entry which is preliminary data.</text>
</comment>
<proteinExistence type="predicted"/>
<evidence type="ECO:0000313" key="2">
    <source>
        <dbReference type="Proteomes" id="UP001634394"/>
    </source>
</evidence>
<dbReference type="EMBL" id="JBJQND010000016">
    <property type="protein sequence ID" value="KAL3847761.1"/>
    <property type="molecule type" value="Genomic_DNA"/>
</dbReference>
<sequence>MVFDDVYVDILAEWKRVKGKGVLQHLLAVLLGVIEGLGDFVKLGFIRQMKELQLQEQTCTEFLKNLLTVENYFQVSTEDNDFLQLDLNAGEDYMYGGLVTVRLFDNDTFEIEIDAVPTISGLTVIKKSFNGKIRDVILGIGQSADLANYGMTSAKLYIFPVKDYHTFEFKPTPFPAFGQYFGNTYNNTFAAIPGNHLRTQDNQCDDVVLINVSINLDNISYVINGKDGNDVFLLGPEQFHIDGGRGQDSYFIPWYGGFTNIVNFADDTAFDSLFLTVS</sequence>
<keyword evidence="2" id="KW-1185">Reference proteome</keyword>
<reference evidence="1 2" key="1">
    <citation type="submission" date="2024-11" db="EMBL/GenBank/DDBJ databases">
        <title>Chromosome-level genome assembly of the freshwater bivalve Anodonta woodiana.</title>
        <authorList>
            <person name="Chen X."/>
        </authorList>
    </citation>
    <scope>NUCLEOTIDE SEQUENCE [LARGE SCALE GENOMIC DNA]</scope>
    <source>
        <strain evidence="1">MN2024</strain>
        <tissue evidence="1">Gills</tissue>
    </source>
</reference>
<name>A0ABD3UE39_SINWO</name>
<accession>A0ABD3UE39</accession>
<protein>
    <submittedName>
        <fullName evidence="1">Uncharacterized protein</fullName>
    </submittedName>
</protein>
<dbReference type="Proteomes" id="UP001634394">
    <property type="component" value="Unassembled WGS sequence"/>
</dbReference>
<evidence type="ECO:0000313" key="1">
    <source>
        <dbReference type="EMBL" id="KAL3847761.1"/>
    </source>
</evidence>